<dbReference type="SUPFAM" id="SSF49464">
    <property type="entry name" value="Carboxypeptidase regulatory domain-like"/>
    <property type="match status" value="1"/>
</dbReference>
<keyword evidence="14" id="KW-1185">Reference proteome</keyword>
<feature type="signal peptide" evidence="10">
    <location>
        <begin position="1"/>
        <end position="29"/>
    </location>
</feature>
<evidence type="ECO:0000256" key="6">
    <source>
        <dbReference type="ARBA" id="ARBA00023136"/>
    </source>
</evidence>
<evidence type="ECO:0000256" key="4">
    <source>
        <dbReference type="ARBA" id="ARBA00022692"/>
    </source>
</evidence>
<dbReference type="InterPro" id="IPR000531">
    <property type="entry name" value="Beta-barrel_TonB"/>
</dbReference>
<gene>
    <name evidence="13" type="ORF">ACFS6J_21230</name>
</gene>
<evidence type="ECO:0000256" key="9">
    <source>
        <dbReference type="RuleBase" id="RU003357"/>
    </source>
</evidence>
<dbReference type="RefSeq" id="WP_377612513.1">
    <property type="nucleotide sequence ID" value="NZ_JBHUPA010000016.1"/>
</dbReference>
<comment type="similarity">
    <text evidence="8 9">Belongs to the TonB-dependent receptor family.</text>
</comment>
<sequence length="945" mass="105300">MDKIYQAKKNICKYLIIISASFTFSIASAQQPGKISGKVIDKTTGETLVGLSVSIQGTSIGSSTDVDGNYSLNTVNPGTYQVVFSYVSYKKQILSNIKVVAGQTTQLNVQMETDQSALSEVVVSGRRLTGTEVAVFAEIRKTNSVANGISSQTIQKSGDSDAAQVVRRVPGITVVDNRFINIRGLSERYNSVQLNNVAAPSLETDIRSFSFDLIPSNQIDRVLVYKSPSADLPADFAGGAVKVFLKSVPDEDRLTIDYGTGYRQNATFQKFSRPSSGHLYFSGFNTGDNDLPVNFPSNLRTVSSSMRNAAGHALANSWAPVTNTGNLDQKLNIYGSKRFNLNNKLLGNITALSYSNTKTNNDVFRGDYNTYDATSQTSSAIYNYDDNQFNYNVRLGIIHNWAFKLNNNNTFEFKNLFNQLSTSQFTNRTGRNFEASYSPDSYSFNTLYRGVYSGQITGNHKFNNENTKIDWVAGYGKSYRDQPDYKRYRSDKDENSGQSILYVPTGAAAAEFLGRFYSKMNEDVKTGSFNIEQNLSSKAKLFKPVLKIGGYLEDKNRTFNSRNIGYVRANSSLFDNSLLNKPIDTLFQWENINTNTGIRIDEQSNPNDNYTSSNKLFAGYSNFILPFKDKLTLVAGVRVENNIQTLSSADDQGPVNVNNDITRVLPSANLSYNISEKSLLRLAYGQTLNRPEFRELAPFSFYDFDLNFTNKGNPALKTARIDNYDIKFELYPSSAELISLSAFYKRFTNPIETVFIPGAGSGGAKTFTYGNAQSANNLGLELEMRKSLAGITQSKFLDDLTLLVNATYINSRVELGSIAAGQSNERPLQGQAPYILNTALFYNNLKSKWQVNLLYNVIGRRLAYIGYDGYPDIYEMPRNIVDLTVTKTFSNKISLRANFNDLLNQEFLLLQDGNGDGSFDRLNDQAIARFKNGRLFGLTLTYKIF</sequence>
<comment type="subcellular location">
    <subcellularLocation>
        <location evidence="1 8">Cell outer membrane</location>
        <topology evidence="1 8">Multi-pass membrane protein</topology>
    </subcellularLocation>
</comment>
<dbReference type="InterPro" id="IPR008969">
    <property type="entry name" value="CarboxyPept-like_regulatory"/>
</dbReference>
<evidence type="ECO:0000256" key="10">
    <source>
        <dbReference type="SAM" id="SignalP"/>
    </source>
</evidence>
<keyword evidence="4 8" id="KW-0812">Transmembrane</keyword>
<feature type="chain" id="PRO_5047031069" evidence="10">
    <location>
        <begin position="30"/>
        <end position="945"/>
    </location>
</feature>
<dbReference type="InterPro" id="IPR036942">
    <property type="entry name" value="Beta-barrel_TonB_sf"/>
</dbReference>
<feature type="domain" description="TonB-dependent receptor plug" evidence="12">
    <location>
        <begin position="140"/>
        <end position="239"/>
    </location>
</feature>
<dbReference type="InterPro" id="IPR012910">
    <property type="entry name" value="Plug_dom"/>
</dbReference>
<evidence type="ECO:0000256" key="3">
    <source>
        <dbReference type="ARBA" id="ARBA00022452"/>
    </source>
</evidence>
<keyword evidence="5 9" id="KW-0798">TonB box</keyword>
<evidence type="ECO:0000256" key="1">
    <source>
        <dbReference type="ARBA" id="ARBA00004571"/>
    </source>
</evidence>
<dbReference type="InterPro" id="IPR039426">
    <property type="entry name" value="TonB-dep_rcpt-like"/>
</dbReference>
<evidence type="ECO:0000313" key="13">
    <source>
        <dbReference type="EMBL" id="MFD2964337.1"/>
    </source>
</evidence>
<dbReference type="Gene3D" id="2.60.40.1120">
    <property type="entry name" value="Carboxypeptidase-like, regulatory domain"/>
    <property type="match status" value="1"/>
</dbReference>
<dbReference type="InterPro" id="IPR037066">
    <property type="entry name" value="Plug_dom_sf"/>
</dbReference>
<evidence type="ECO:0000259" key="11">
    <source>
        <dbReference type="Pfam" id="PF00593"/>
    </source>
</evidence>
<keyword evidence="7 8" id="KW-0998">Cell outer membrane</keyword>
<evidence type="ECO:0000259" key="12">
    <source>
        <dbReference type="Pfam" id="PF07715"/>
    </source>
</evidence>
<evidence type="ECO:0000256" key="7">
    <source>
        <dbReference type="ARBA" id="ARBA00023237"/>
    </source>
</evidence>
<dbReference type="PANTHER" id="PTHR40980:SF5">
    <property type="entry name" value="TONB-DEPENDENT RECEPTOR"/>
    <property type="match status" value="1"/>
</dbReference>
<feature type="domain" description="TonB-dependent receptor-like beta-barrel" evidence="11">
    <location>
        <begin position="428"/>
        <end position="902"/>
    </location>
</feature>
<keyword evidence="2 8" id="KW-0813">Transport</keyword>
<dbReference type="Gene3D" id="2.170.130.10">
    <property type="entry name" value="TonB-dependent receptor, plug domain"/>
    <property type="match status" value="1"/>
</dbReference>
<keyword evidence="10" id="KW-0732">Signal</keyword>
<reference evidence="14" key="1">
    <citation type="journal article" date="2019" name="Int. J. Syst. Evol. Microbiol.">
        <title>The Global Catalogue of Microorganisms (GCM) 10K type strain sequencing project: providing services to taxonomists for standard genome sequencing and annotation.</title>
        <authorList>
            <consortium name="The Broad Institute Genomics Platform"/>
            <consortium name="The Broad Institute Genome Sequencing Center for Infectious Disease"/>
            <person name="Wu L."/>
            <person name="Ma J."/>
        </authorList>
    </citation>
    <scope>NUCLEOTIDE SEQUENCE [LARGE SCALE GENOMIC DNA]</scope>
    <source>
        <strain evidence="14">KCTC 23098</strain>
    </source>
</reference>
<dbReference type="PANTHER" id="PTHR40980">
    <property type="entry name" value="PLUG DOMAIN-CONTAINING PROTEIN"/>
    <property type="match status" value="1"/>
</dbReference>
<dbReference type="PROSITE" id="PS52016">
    <property type="entry name" value="TONB_DEPENDENT_REC_3"/>
    <property type="match status" value="1"/>
</dbReference>
<evidence type="ECO:0000256" key="8">
    <source>
        <dbReference type="PROSITE-ProRule" id="PRU01360"/>
    </source>
</evidence>
<name>A0ABW6B5X5_9SPHI</name>
<evidence type="ECO:0000256" key="2">
    <source>
        <dbReference type="ARBA" id="ARBA00022448"/>
    </source>
</evidence>
<protein>
    <submittedName>
        <fullName evidence="13">TonB-dependent receptor domain-containing protein</fullName>
    </submittedName>
</protein>
<organism evidence="13 14">
    <name type="scientific">Olivibacter jilunii</name>
    <dbReference type="NCBI Taxonomy" id="985016"/>
    <lineage>
        <taxon>Bacteria</taxon>
        <taxon>Pseudomonadati</taxon>
        <taxon>Bacteroidota</taxon>
        <taxon>Sphingobacteriia</taxon>
        <taxon>Sphingobacteriales</taxon>
        <taxon>Sphingobacteriaceae</taxon>
        <taxon>Olivibacter</taxon>
    </lineage>
</organism>
<dbReference type="Gene3D" id="2.40.170.20">
    <property type="entry name" value="TonB-dependent receptor, beta-barrel domain"/>
    <property type="match status" value="1"/>
</dbReference>
<evidence type="ECO:0000256" key="5">
    <source>
        <dbReference type="ARBA" id="ARBA00023077"/>
    </source>
</evidence>
<accession>A0ABW6B5X5</accession>
<comment type="caution">
    <text evidence="13">The sequence shown here is derived from an EMBL/GenBank/DDBJ whole genome shotgun (WGS) entry which is preliminary data.</text>
</comment>
<keyword evidence="6 8" id="KW-0472">Membrane</keyword>
<keyword evidence="3 8" id="KW-1134">Transmembrane beta strand</keyword>
<keyword evidence="13" id="KW-0675">Receptor</keyword>
<dbReference type="Pfam" id="PF07715">
    <property type="entry name" value="Plug"/>
    <property type="match status" value="1"/>
</dbReference>
<dbReference type="Pfam" id="PF13715">
    <property type="entry name" value="CarbopepD_reg_2"/>
    <property type="match status" value="1"/>
</dbReference>
<evidence type="ECO:0000313" key="14">
    <source>
        <dbReference type="Proteomes" id="UP001597560"/>
    </source>
</evidence>
<proteinExistence type="inferred from homology"/>
<dbReference type="Proteomes" id="UP001597560">
    <property type="component" value="Unassembled WGS sequence"/>
</dbReference>
<dbReference type="EMBL" id="JBHUPA010000016">
    <property type="protein sequence ID" value="MFD2964337.1"/>
    <property type="molecule type" value="Genomic_DNA"/>
</dbReference>
<dbReference type="SUPFAM" id="SSF56935">
    <property type="entry name" value="Porins"/>
    <property type="match status" value="1"/>
</dbReference>
<dbReference type="Pfam" id="PF00593">
    <property type="entry name" value="TonB_dep_Rec_b-barrel"/>
    <property type="match status" value="1"/>
</dbReference>